<evidence type="ECO:0000313" key="2">
    <source>
        <dbReference type="Proteomes" id="UP001562425"/>
    </source>
</evidence>
<organism evidence="1 2">
    <name type="scientific">Culex pipiens pipiens</name>
    <name type="common">Northern house mosquito</name>
    <dbReference type="NCBI Taxonomy" id="38569"/>
    <lineage>
        <taxon>Eukaryota</taxon>
        <taxon>Metazoa</taxon>
        <taxon>Ecdysozoa</taxon>
        <taxon>Arthropoda</taxon>
        <taxon>Hexapoda</taxon>
        <taxon>Insecta</taxon>
        <taxon>Pterygota</taxon>
        <taxon>Neoptera</taxon>
        <taxon>Endopterygota</taxon>
        <taxon>Diptera</taxon>
        <taxon>Nematocera</taxon>
        <taxon>Culicoidea</taxon>
        <taxon>Culicidae</taxon>
        <taxon>Culicinae</taxon>
        <taxon>Culicini</taxon>
        <taxon>Culex</taxon>
        <taxon>Culex</taxon>
    </lineage>
</organism>
<dbReference type="Proteomes" id="UP001562425">
    <property type="component" value="Unassembled WGS sequence"/>
</dbReference>
<proteinExistence type="predicted"/>
<evidence type="ECO:0000313" key="1">
    <source>
        <dbReference type="EMBL" id="KAL1398499.1"/>
    </source>
</evidence>
<comment type="caution">
    <text evidence="1">The sequence shown here is derived from an EMBL/GenBank/DDBJ whole genome shotgun (WGS) entry which is preliminary data.</text>
</comment>
<gene>
    <name evidence="1" type="ORF">pipiens_008916</name>
</gene>
<reference evidence="1 2" key="1">
    <citation type="submission" date="2024-05" db="EMBL/GenBank/DDBJ databases">
        <title>Culex pipiens pipiens assembly and annotation.</title>
        <authorList>
            <person name="Alout H."/>
            <person name="Durand T."/>
        </authorList>
    </citation>
    <scope>NUCLEOTIDE SEQUENCE [LARGE SCALE GENOMIC DNA]</scope>
    <source>
        <strain evidence="1">HA-2024</strain>
        <tissue evidence="1">Whole body</tissue>
    </source>
</reference>
<accession>A0ABD1DFN5</accession>
<dbReference type="EMBL" id="JBEHCU010005874">
    <property type="protein sequence ID" value="KAL1398499.1"/>
    <property type="molecule type" value="Genomic_DNA"/>
</dbReference>
<sequence length="77" mass="8651">MRRRPARPTDCCSREFTFRSIVAYYCKCKKKSLTEVTATRCEKATTKPYPDSVVSKGCSFGFVVFDARASLNGKKLG</sequence>
<dbReference type="AlphaFoldDB" id="A0ABD1DFN5"/>
<name>A0ABD1DFN5_CULPP</name>
<keyword evidence="2" id="KW-1185">Reference proteome</keyword>
<protein>
    <submittedName>
        <fullName evidence="1">Uncharacterized protein</fullName>
    </submittedName>
</protein>